<dbReference type="InterPro" id="IPR011712">
    <property type="entry name" value="Sig_transdc_His_kin_sub3_dim/P"/>
</dbReference>
<sequence length="519" mass="56064">MLVISEGLDLEETLRSIVVSAVELVDARYGALGVRGHNQELSSFIFHGIDDTTADEIGPLPTGGGVLGLLIDEPRAIRLDKLSDHPSSIGFPPGHPPMHSFLGVPVRVRDAVFGNLYLTEKNNGESFTEEDEAVMQALASAAGVAIENARLYSRARTQQSWLEATRDIATDLLSGTDTEQVLNKVAEKALRLTSADLAFIATPCDADARAEDVTELVVKVVSGEPVDSPRTVMGNVLPVFGSTSGTSFRSRTPIRAEHLEFNATEGSELEYGPALISPLRASDRVTGVLVVLRRIDGEPFDDTQLELVSSFADQAAVTMQMAHSARRLRELDVLADRDRIARDLHDRVIQRIFAAGLSLQSTLQRATAPEIKTRLATTIDDLQDTVQDIRSAIFDLHSRDTTTDSLRRRIDNIVDEMTQNSGLRTTLRVTGPLSVVDPPLAEHALAVVREGISNCVRHAHATTVTLAITIVDDLTVVISDDGVGIPAEISASGLENLRSRARECGRSPIVGPPCSRATV</sequence>
<dbReference type="Proteomes" id="UP001432000">
    <property type="component" value="Chromosome"/>
</dbReference>
<dbReference type="SUPFAM" id="SSF55874">
    <property type="entry name" value="ATPase domain of HSP90 chaperone/DNA topoisomerase II/histidine kinase"/>
    <property type="match status" value="1"/>
</dbReference>
<keyword evidence="6" id="KW-1185">Reference proteome</keyword>
<dbReference type="PANTHER" id="PTHR24421">
    <property type="entry name" value="NITRATE/NITRITE SENSOR PROTEIN NARX-RELATED"/>
    <property type="match status" value="1"/>
</dbReference>
<proteinExistence type="predicted"/>
<evidence type="ECO:0000256" key="3">
    <source>
        <dbReference type="ARBA" id="ARBA00023012"/>
    </source>
</evidence>
<dbReference type="Pfam" id="PF02518">
    <property type="entry name" value="HATPase_c"/>
    <property type="match status" value="1"/>
</dbReference>
<reference evidence="5 6" key="1">
    <citation type="submission" date="2024-03" db="EMBL/GenBank/DDBJ databases">
        <title>Natural products discovery in diverse microorganisms through a two-stage MS feature dereplication strategy.</title>
        <authorList>
            <person name="Zhang R."/>
        </authorList>
    </citation>
    <scope>NUCLEOTIDE SEQUENCE [LARGE SCALE GENOMIC DNA]</scope>
    <source>
        <strain evidence="5 6">18930</strain>
    </source>
</reference>
<evidence type="ECO:0000313" key="5">
    <source>
        <dbReference type="EMBL" id="WXG69481.1"/>
    </source>
</evidence>
<dbReference type="Gene3D" id="3.30.450.40">
    <property type="match status" value="2"/>
</dbReference>
<gene>
    <name evidence="5" type="ORF">WDS16_02680</name>
</gene>
<dbReference type="InterPro" id="IPR003018">
    <property type="entry name" value="GAF"/>
</dbReference>
<organism evidence="5 6">
    <name type="scientific">Rhodococcus sovatensis</name>
    <dbReference type="NCBI Taxonomy" id="1805840"/>
    <lineage>
        <taxon>Bacteria</taxon>
        <taxon>Bacillati</taxon>
        <taxon>Actinomycetota</taxon>
        <taxon>Actinomycetes</taxon>
        <taxon>Mycobacteriales</taxon>
        <taxon>Nocardiaceae</taxon>
        <taxon>Rhodococcus</taxon>
    </lineage>
</organism>
<evidence type="ECO:0000256" key="1">
    <source>
        <dbReference type="ARBA" id="ARBA00022679"/>
    </source>
</evidence>
<dbReference type="PANTHER" id="PTHR24421:SF56">
    <property type="entry name" value="OXYGEN SENSOR HISTIDINE KINASE RESPONSE REGULATOR DOST"/>
    <property type="match status" value="1"/>
</dbReference>
<name>A0ABZ2PJW9_9NOCA</name>
<dbReference type="SMART" id="SM00065">
    <property type="entry name" value="GAF"/>
    <property type="match status" value="2"/>
</dbReference>
<dbReference type="SUPFAM" id="SSF55781">
    <property type="entry name" value="GAF domain-like"/>
    <property type="match status" value="2"/>
</dbReference>
<dbReference type="InterPro" id="IPR003594">
    <property type="entry name" value="HATPase_dom"/>
</dbReference>
<evidence type="ECO:0000256" key="2">
    <source>
        <dbReference type="ARBA" id="ARBA00022777"/>
    </source>
</evidence>
<protein>
    <submittedName>
        <fullName evidence="5">GAF domain-containing protein</fullName>
    </submittedName>
</protein>
<accession>A0ABZ2PJW9</accession>
<dbReference type="RefSeq" id="WP_338890286.1">
    <property type="nucleotide sequence ID" value="NZ_CP147846.1"/>
</dbReference>
<dbReference type="Pfam" id="PF13185">
    <property type="entry name" value="GAF_2"/>
    <property type="match status" value="1"/>
</dbReference>
<feature type="domain" description="GAF" evidence="4">
    <location>
        <begin position="9"/>
        <end position="156"/>
    </location>
</feature>
<evidence type="ECO:0000313" key="6">
    <source>
        <dbReference type="Proteomes" id="UP001432000"/>
    </source>
</evidence>
<dbReference type="EMBL" id="CP147846">
    <property type="protein sequence ID" value="WXG69481.1"/>
    <property type="molecule type" value="Genomic_DNA"/>
</dbReference>
<dbReference type="Pfam" id="PF01590">
    <property type="entry name" value="GAF"/>
    <property type="match status" value="1"/>
</dbReference>
<dbReference type="InterPro" id="IPR029016">
    <property type="entry name" value="GAF-like_dom_sf"/>
</dbReference>
<dbReference type="InterPro" id="IPR050482">
    <property type="entry name" value="Sensor_HK_TwoCompSys"/>
</dbReference>
<evidence type="ECO:0000259" key="4">
    <source>
        <dbReference type="SMART" id="SM00065"/>
    </source>
</evidence>
<dbReference type="Gene3D" id="3.30.565.10">
    <property type="entry name" value="Histidine kinase-like ATPase, C-terminal domain"/>
    <property type="match status" value="1"/>
</dbReference>
<dbReference type="Pfam" id="PF07730">
    <property type="entry name" value="HisKA_3"/>
    <property type="match status" value="1"/>
</dbReference>
<dbReference type="Gene3D" id="1.20.5.1930">
    <property type="match status" value="1"/>
</dbReference>
<keyword evidence="1" id="KW-0808">Transferase</keyword>
<keyword evidence="2" id="KW-0418">Kinase</keyword>
<dbReference type="InterPro" id="IPR036890">
    <property type="entry name" value="HATPase_C_sf"/>
</dbReference>
<feature type="domain" description="GAF" evidence="4">
    <location>
        <begin position="177"/>
        <end position="329"/>
    </location>
</feature>
<keyword evidence="3" id="KW-0902">Two-component regulatory system</keyword>